<accession>A0ABV3WNE0</accession>
<keyword evidence="2" id="KW-1185">Reference proteome</keyword>
<proteinExistence type="predicted"/>
<protein>
    <submittedName>
        <fullName evidence="1">Uncharacterized protein</fullName>
    </submittedName>
</protein>
<comment type="caution">
    <text evidence="1">The sequence shown here is derived from an EMBL/GenBank/DDBJ whole genome shotgun (WGS) entry which is preliminary data.</text>
</comment>
<dbReference type="EMBL" id="JAZHFV010000001">
    <property type="protein sequence ID" value="MEX4006159.1"/>
    <property type="molecule type" value="Genomic_DNA"/>
</dbReference>
<evidence type="ECO:0000313" key="2">
    <source>
        <dbReference type="Proteomes" id="UP001559025"/>
    </source>
</evidence>
<dbReference type="RefSeq" id="WP_368801518.1">
    <property type="nucleotide sequence ID" value="NZ_JAZHFV010000001.1"/>
</dbReference>
<organism evidence="1 2">
    <name type="scientific">Neoaquamicrobium sediminum</name>
    <dbReference type="NCBI Taxonomy" id="1849104"/>
    <lineage>
        <taxon>Bacteria</taxon>
        <taxon>Pseudomonadati</taxon>
        <taxon>Pseudomonadota</taxon>
        <taxon>Alphaproteobacteria</taxon>
        <taxon>Hyphomicrobiales</taxon>
        <taxon>Phyllobacteriaceae</taxon>
        <taxon>Neoaquamicrobium</taxon>
    </lineage>
</organism>
<sequence length="55" mass="6264">MLTFIGRRELDLAPADRCATIRRFRCADRLCRLGLNQMRRSRIDESGSGAISPIK</sequence>
<name>A0ABV3WNE0_9HYPH</name>
<reference evidence="1 2" key="1">
    <citation type="submission" date="2024-01" db="EMBL/GenBank/DDBJ databases">
        <title>New evidence supports the origin of RcGTA from prophage.</title>
        <authorList>
            <person name="Xu Y."/>
            <person name="Liu B."/>
            <person name="Chen F."/>
        </authorList>
    </citation>
    <scope>NUCLEOTIDE SEQUENCE [LARGE SCALE GENOMIC DNA]</scope>
    <source>
        <strain evidence="1 2">CBW1107-2</strain>
    </source>
</reference>
<gene>
    <name evidence="1" type="ORF">V1479_02520</name>
</gene>
<dbReference type="Proteomes" id="UP001559025">
    <property type="component" value="Unassembled WGS sequence"/>
</dbReference>
<evidence type="ECO:0000313" key="1">
    <source>
        <dbReference type="EMBL" id="MEX4006159.1"/>
    </source>
</evidence>